<dbReference type="GO" id="GO:0034501">
    <property type="term" value="P:protein localization to kinetochore"/>
    <property type="evidence" value="ECO:0007669"/>
    <property type="project" value="UniProtKB-UniRule"/>
</dbReference>
<comment type="subcellular location">
    <subcellularLocation>
        <location evidence="1 9">Chromosome</location>
        <location evidence="1 9">Centromere</location>
        <location evidence="1 9">Kinetochore</location>
    </subcellularLocation>
</comment>
<evidence type="ECO:0000256" key="4">
    <source>
        <dbReference type="ARBA" id="ARBA00022618"/>
    </source>
</evidence>
<evidence type="ECO:0000256" key="10">
    <source>
        <dbReference type="SAM" id="MobiDB-lite"/>
    </source>
</evidence>
<dbReference type="EMBL" id="JAPTSV010000014">
    <property type="protein sequence ID" value="KAJ1520525.1"/>
    <property type="molecule type" value="Genomic_DNA"/>
</dbReference>
<feature type="region of interest" description="Disordered" evidence="10">
    <location>
        <begin position="408"/>
        <end position="429"/>
    </location>
</feature>
<dbReference type="Proteomes" id="UP001075354">
    <property type="component" value="Chromosome 14"/>
</dbReference>
<comment type="subunit">
    <text evidence="9">Component of the RZZ complex.</text>
</comment>
<evidence type="ECO:0000256" key="6">
    <source>
        <dbReference type="ARBA" id="ARBA00022838"/>
    </source>
</evidence>
<evidence type="ECO:0000256" key="1">
    <source>
        <dbReference type="ARBA" id="ARBA00004629"/>
    </source>
</evidence>
<dbReference type="PANTHER" id="PTHR15995:SF1">
    <property type="entry name" value="PROTEIN ZWILCH HOMOLOG"/>
    <property type="match status" value="1"/>
</dbReference>
<dbReference type="GO" id="GO:1990423">
    <property type="term" value="C:RZZ complex"/>
    <property type="evidence" value="ECO:0007669"/>
    <property type="project" value="UniProtKB-UniRule"/>
</dbReference>
<organism evidence="11 12">
    <name type="scientific">Megalurothrips usitatus</name>
    <name type="common">bean blossom thrips</name>
    <dbReference type="NCBI Taxonomy" id="439358"/>
    <lineage>
        <taxon>Eukaryota</taxon>
        <taxon>Metazoa</taxon>
        <taxon>Ecdysozoa</taxon>
        <taxon>Arthropoda</taxon>
        <taxon>Hexapoda</taxon>
        <taxon>Insecta</taxon>
        <taxon>Pterygota</taxon>
        <taxon>Neoptera</taxon>
        <taxon>Paraneoptera</taxon>
        <taxon>Thysanoptera</taxon>
        <taxon>Terebrantia</taxon>
        <taxon>Thripoidea</taxon>
        <taxon>Thripidae</taxon>
        <taxon>Megalurothrips</taxon>
    </lineage>
</organism>
<dbReference type="Pfam" id="PF09817">
    <property type="entry name" value="Zwilch"/>
    <property type="match status" value="1"/>
</dbReference>
<protein>
    <recommendedName>
        <fullName evidence="9">Protein zwilch</fullName>
    </recommendedName>
</protein>
<evidence type="ECO:0000313" key="12">
    <source>
        <dbReference type="Proteomes" id="UP001075354"/>
    </source>
</evidence>
<gene>
    <name evidence="11" type="ORF">ONE63_003647</name>
</gene>
<comment type="similarity">
    <text evidence="2 9">Belongs to the ZWILCH family.</text>
</comment>
<keyword evidence="12" id="KW-1185">Reference proteome</keyword>
<comment type="function">
    <text evidence="9">Essential component of the mitotic checkpoint, which prevents cells from prematurely exiting mitosis. Required for the assembly of the dynein-dynactin and MAD1-MAD2 complexes onto kinetochores. Its function related to the spindle assembly machinery is proposed to depend on its association in the mitotic RZZ complex.</text>
</comment>
<accession>A0AAV7X3M1</accession>
<keyword evidence="6 9" id="KW-0995">Kinetochore</keyword>
<dbReference type="PANTHER" id="PTHR15995">
    <property type="entry name" value="PROTEIN ZWILCH HOMOLOG"/>
    <property type="match status" value="1"/>
</dbReference>
<keyword evidence="4 9" id="KW-0132">Cell division</keyword>
<feature type="compositionally biased region" description="Polar residues" evidence="10">
    <location>
        <begin position="408"/>
        <end position="424"/>
    </location>
</feature>
<dbReference type="Gene3D" id="1.20.58.730">
    <property type="match status" value="1"/>
</dbReference>
<dbReference type="GO" id="GO:0051301">
    <property type="term" value="P:cell division"/>
    <property type="evidence" value="ECO:0007669"/>
    <property type="project" value="UniProtKB-UniRule"/>
</dbReference>
<evidence type="ECO:0000256" key="2">
    <source>
        <dbReference type="ARBA" id="ARBA00009062"/>
    </source>
</evidence>
<keyword evidence="3 9" id="KW-0158">Chromosome</keyword>
<keyword evidence="5 9" id="KW-0498">Mitosis</keyword>
<evidence type="ECO:0000256" key="7">
    <source>
        <dbReference type="ARBA" id="ARBA00023306"/>
    </source>
</evidence>
<dbReference type="GO" id="GO:0007094">
    <property type="term" value="P:mitotic spindle assembly checkpoint signaling"/>
    <property type="evidence" value="ECO:0007669"/>
    <property type="project" value="UniProtKB-UniRule"/>
</dbReference>
<evidence type="ECO:0000256" key="3">
    <source>
        <dbReference type="ARBA" id="ARBA00022454"/>
    </source>
</evidence>
<reference evidence="11" key="1">
    <citation type="submission" date="2022-12" db="EMBL/GenBank/DDBJ databases">
        <title>Chromosome-level genome assembly of the bean flower thrips Megalurothrips usitatus.</title>
        <authorList>
            <person name="Ma L."/>
            <person name="Liu Q."/>
            <person name="Li H."/>
            <person name="Cai W."/>
        </authorList>
    </citation>
    <scope>NUCLEOTIDE SEQUENCE</scope>
    <source>
        <strain evidence="11">Cailab_2022a</strain>
    </source>
</reference>
<proteinExistence type="inferred from homology"/>
<dbReference type="AlphaFoldDB" id="A0AAV7X3M1"/>
<name>A0AAV7X3M1_9NEOP</name>
<keyword evidence="8 9" id="KW-0137">Centromere</keyword>
<dbReference type="InterPro" id="IPR018630">
    <property type="entry name" value="Zwilch"/>
</dbReference>
<evidence type="ECO:0000256" key="5">
    <source>
        <dbReference type="ARBA" id="ARBA00022776"/>
    </source>
</evidence>
<keyword evidence="7 9" id="KW-0131">Cell cycle</keyword>
<evidence type="ECO:0000313" key="11">
    <source>
        <dbReference type="EMBL" id="KAJ1520525.1"/>
    </source>
</evidence>
<comment type="caution">
    <text evidence="11">The sequence shown here is derived from an EMBL/GenBank/DDBJ whole genome shotgun (WGS) entry which is preliminary data.</text>
</comment>
<evidence type="ECO:0000256" key="8">
    <source>
        <dbReference type="ARBA" id="ARBA00023328"/>
    </source>
</evidence>
<evidence type="ECO:0000256" key="9">
    <source>
        <dbReference type="RuleBase" id="RU369076"/>
    </source>
</evidence>
<sequence>MPATTVPVTASCLVEKLRRIADCENGNAVQIMPPPSYLRALLYEDTGDSESAIGLTPDIILVYKANIKTSTSSLPLDVRDEANHSMDSSMELEGNPLPAPFSENDEFDVSVAERKEFNWPKGELNHFPLRIVDAQSILDFDDDFEDDTSMSLDVWCLVNGGVKNESLECEAQNNSLNGNRSINGSMSMIVGDDLSTSISNASNERVRVLLGVHATGSWFTRSFVESVGICSIESPVMDPIKMKDGHLEIASLQDHKLSVDVLCRFNILGQYISPDVPLSEEAASVSLEMRWRQPTLSVPHQEASAKVIVQAAVGKKSSRANDLWKQVCVLHKLFELLLNCWRDKTSPEALPHLDPAPEDVDDDQAKVESLESRIETLIMGGQQALQAQNANRRMSIAPSLMGRQSIAPSVNSRQSIAPNANRRQSMAPGFLGRRSIAPQAIQKETTEEEIKTLSLSEALDIVVAGNRENSDMIDGLYSLLIECKTYHELMSAWDLTFIGLSKGKRPHIRPKNNTRAAKLIQSFVAGQSDCPDFLHMDSSLLGVELLIEMGLEKLTSDYRYIFLDSHLVSRDLLQPPQMVRGGLGVPRDTWLASCGQLLGWLAQVHCGLEIALPLLESMPNNSTPYIAAEALKFYQSEESPVRSVAGLLTPGNALQEFSWNVKIDSVIQNITGQFDWWRMTLTSENKYRKVRSVFLRSYLRPIFPPQLCDNVFFSLLDSEMLTDQYHCADAVTISEKF</sequence>